<evidence type="ECO:0000313" key="2">
    <source>
        <dbReference type="Proteomes" id="UP000184462"/>
    </source>
</evidence>
<organism evidence="1 2">
    <name type="scientific">Psychroflexus salarius</name>
    <dbReference type="NCBI Taxonomy" id="1155689"/>
    <lineage>
        <taxon>Bacteria</taxon>
        <taxon>Pseudomonadati</taxon>
        <taxon>Bacteroidota</taxon>
        <taxon>Flavobacteriia</taxon>
        <taxon>Flavobacteriales</taxon>
        <taxon>Flavobacteriaceae</taxon>
        <taxon>Psychroflexus</taxon>
    </lineage>
</organism>
<sequence>FYWKIPVKSVFSFTSGIILRMIPQRHHSQDRYVQAEKNNDETTKFDNFNNSGFHI</sequence>
<proteinExistence type="predicted"/>
<name>A0A1M4YCT6_9FLAO</name>
<dbReference type="Proteomes" id="UP000184462">
    <property type="component" value="Unassembled WGS sequence"/>
</dbReference>
<feature type="non-terminal residue" evidence="1">
    <location>
        <position position="1"/>
    </location>
</feature>
<keyword evidence="2" id="KW-1185">Reference proteome</keyword>
<dbReference type="AlphaFoldDB" id="A0A1M4YCT6"/>
<evidence type="ECO:0000313" key="1">
    <source>
        <dbReference type="EMBL" id="SHF03641.1"/>
    </source>
</evidence>
<reference evidence="1 2" key="1">
    <citation type="submission" date="2016-11" db="EMBL/GenBank/DDBJ databases">
        <authorList>
            <person name="Jaros S."/>
            <person name="Januszkiewicz K."/>
            <person name="Wedrychowicz H."/>
        </authorList>
    </citation>
    <scope>NUCLEOTIDE SEQUENCE [LARGE SCALE GENOMIC DNA]</scope>
    <source>
        <strain evidence="1 2">DSM 25661</strain>
    </source>
</reference>
<accession>A0A1M4YCT6</accession>
<dbReference type="EMBL" id="FQTW01000024">
    <property type="protein sequence ID" value="SHF03641.1"/>
    <property type="molecule type" value="Genomic_DNA"/>
</dbReference>
<protein>
    <submittedName>
        <fullName evidence="1">Uncharacterized protein</fullName>
    </submittedName>
</protein>
<gene>
    <name evidence="1" type="ORF">SAMN05444278_1243</name>
</gene>